<proteinExistence type="predicted"/>
<dbReference type="Proteomes" id="UP000015102">
    <property type="component" value="Unassembled WGS sequence"/>
</dbReference>
<evidence type="ECO:0000313" key="3">
    <source>
        <dbReference type="Proteomes" id="UP000015102"/>
    </source>
</evidence>
<dbReference type="EMBL" id="CAQQ02384910">
    <property type="status" value="NOT_ANNOTATED_CDS"/>
    <property type="molecule type" value="Genomic_DNA"/>
</dbReference>
<keyword evidence="3" id="KW-1185">Reference proteome</keyword>
<sequence length="109" mass="12705">MKKAQFKMLEYIGDQNQSRKFHKNVNRQRKGFSTTTSCCKNRTALEMGRPSRTDGSGGGEPLLKKYTPERWKERGEEVANELGISNWRVTARHRNTWKQYCCYLDSVKA</sequence>
<evidence type="ECO:0000313" key="2">
    <source>
        <dbReference type="EnsemblMetazoa" id="MESCA009750-PA"/>
    </source>
</evidence>
<dbReference type="HOGENOM" id="CLU_2186928_0_0_1"/>
<dbReference type="AlphaFoldDB" id="T1H0R4"/>
<reference evidence="2" key="2">
    <citation type="submission" date="2015-06" db="UniProtKB">
        <authorList>
            <consortium name="EnsemblMetazoa"/>
        </authorList>
    </citation>
    <scope>IDENTIFICATION</scope>
</reference>
<protein>
    <submittedName>
        <fullName evidence="2">Uncharacterized protein</fullName>
    </submittedName>
</protein>
<name>T1H0R4_MEGSC</name>
<dbReference type="EnsemblMetazoa" id="MESCA009750-RA">
    <property type="protein sequence ID" value="MESCA009750-PA"/>
    <property type="gene ID" value="MESCA009750"/>
</dbReference>
<organism evidence="2 3">
    <name type="scientific">Megaselia scalaris</name>
    <name type="common">Humpbacked fly</name>
    <name type="synonym">Phora scalaris</name>
    <dbReference type="NCBI Taxonomy" id="36166"/>
    <lineage>
        <taxon>Eukaryota</taxon>
        <taxon>Metazoa</taxon>
        <taxon>Ecdysozoa</taxon>
        <taxon>Arthropoda</taxon>
        <taxon>Hexapoda</taxon>
        <taxon>Insecta</taxon>
        <taxon>Pterygota</taxon>
        <taxon>Neoptera</taxon>
        <taxon>Endopterygota</taxon>
        <taxon>Diptera</taxon>
        <taxon>Brachycera</taxon>
        <taxon>Muscomorpha</taxon>
        <taxon>Platypezoidea</taxon>
        <taxon>Phoridae</taxon>
        <taxon>Megaseliini</taxon>
        <taxon>Megaselia</taxon>
    </lineage>
</organism>
<feature type="region of interest" description="Disordered" evidence="1">
    <location>
        <begin position="43"/>
        <end position="69"/>
    </location>
</feature>
<evidence type="ECO:0000256" key="1">
    <source>
        <dbReference type="SAM" id="MobiDB-lite"/>
    </source>
</evidence>
<reference evidence="3" key="1">
    <citation type="submission" date="2013-02" db="EMBL/GenBank/DDBJ databases">
        <authorList>
            <person name="Hughes D."/>
        </authorList>
    </citation>
    <scope>NUCLEOTIDE SEQUENCE</scope>
    <source>
        <strain>Durham</strain>
        <strain evidence="3">NC isolate 2 -- Noor lab</strain>
    </source>
</reference>
<dbReference type="EMBL" id="CAQQ02384909">
    <property type="status" value="NOT_ANNOTATED_CDS"/>
    <property type="molecule type" value="Genomic_DNA"/>
</dbReference>
<accession>T1H0R4</accession>